<evidence type="ECO:0000313" key="1">
    <source>
        <dbReference type="EMBL" id="MBX48039.1"/>
    </source>
</evidence>
<sequence length="57" mass="6674">MASTTDEETENKRRMWALQQQFDQPMDEEAVRIKTMFDQNVCSITLSNSQFEVVDSN</sequence>
<name>A0A2P2P059_RHIMU</name>
<dbReference type="AlphaFoldDB" id="A0A2P2P059"/>
<accession>A0A2P2P059</accession>
<dbReference type="EMBL" id="GGEC01067555">
    <property type="protein sequence ID" value="MBX48039.1"/>
    <property type="molecule type" value="Transcribed_RNA"/>
</dbReference>
<reference evidence="1" key="1">
    <citation type="submission" date="2018-02" db="EMBL/GenBank/DDBJ databases">
        <title>Rhizophora mucronata_Transcriptome.</title>
        <authorList>
            <person name="Meera S.P."/>
            <person name="Sreeshan A."/>
            <person name="Augustine A."/>
        </authorList>
    </citation>
    <scope>NUCLEOTIDE SEQUENCE</scope>
    <source>
        <tissue evidence="1">Leaf</tissue>
    </source>
</reference>
<protein>
    <submittedName>
        <fullName evidence="1">Uncharacterized protein</fullName>
    </submittedName>
</protein>
<proteinExistence type="predicted"/>
<organism evidence="1">
    <name type="scientific">Rhizophora mucronata</name>
    <name type="common">Asiatic mangrove</name>
    <dbReference type="NCBI Taxonomy" id="61149"/>
    <lineage>
        <taxon>Eukaryota</taxon>
        <taxon>Viridiplantae</taxon>
        <taxon>Streptophyta</taxon>
        <taxon>Embryophyta</taxon>
        <taxon>Tracheophyta</taxon>
        <taxon>Spermatophyta</taxon>
        <taxon>Magnoliopsida</taxon>
        <taxon>eudicotyledons</taxon>
        <taxon>Gunneridae</taxon>
        <taxon>Pentapetalae</taxon>
        <taxon>rosids</taxon>
        <taxon>fabids</taxon>
        <taxon>Malpighiales</taxon>
        <taxon>Rhizophoraceae</taxon>
        <taxon>Rhizophora</taxon>
    </lineage>
</organism>